<dbReference type="Proteomes" id="UP000823775">
    <property type="component" value="Unassembled WGS sequence"/>
</dbReference>
<evidence type="ECO:0000313" key="3">
    <source>
        <dbReference type="Proteomes" id="UP000823775"/>
    </source>
</evidence>
<name>A0ABS8TPJ6_DATST</name>
<organism evidence="2 3">
    <name type="scientific">Datura stramonium</name>
    <name type="common">Jimsonweed</name>
    <name type="synonym">Common thornapple</name>
    <dbReference type="NCBI Taxonomy" id="4076"/>
    <lineage>
        <taxon>Eukaryota</taxon>
        <taxon>Viridiplantae</taxon>
        <taxon>Streptophyta</taxon>
        <taxon>Embryophyta</taxon>
        <taxon>Tracheophyta</taxon>
        <taxon>Spermatophyta</taxon>
        <taxon>Magnoliopsida</taxon>
        <taxon>eudicotyledons</taxon>
        <taxon>Gunneridae</taxon>
        <taxon>Pentapetalae</taxon>
        <taxon>asterids</taxon>
        <taxon>lamiids</taxon>
        <taxon>Solanales</taxon>
        <taxon>Solanaceae</taxon>
        <taxon>Solanoideae</taxon>
        <taxon>Datureae</taxon>
        <taxon>Datura</taxon>
    </lineage>
</organism>
<feature type="region of interest" description="Disordered" evidence="1">
    <location>
        <begin position="1"/>
        <end position="20"/>
    </location>
</feature>
<dbReference type="EMBL" id="JACEIK010001980">
    <property type="protein sequence ID" value="MCD7473486.1"/>
    <property type="molecule type" value="Genomic_DNA"/>
</dbReference>
<feature type="compositionally biased region" description="Polar residues" evidence="1">
    <location>
        <begin position="1"/>
        <end position="11"/>
    </location>
</feature>
<evidence type="ECO:0000313" key="2">
    <source>
        <dbReference type="EMBL" id="MCD7473486.1"/>
    </source>
</evidence>
<keyword evidence="3" id="KW-1185">Reference proteome</keyword>
<proteinExistence type="predicted"/>
<accession>A0ABS8TPJ6</accession>
<comment type="caution">
    <text evidence="2">The sequence shown here is derived from an EMBL/GenBank/DDBJ whole genome shotgun (WGS) entry which is preliminary data.</text>
</comment>
<reference evidence="2 3" key="1">
    <citation type="journal article" date="2021" name="BMC Genomics">
        <title>Datura genome reveals duplications of psychoactive alkaloid biosynthetic genes and high mutation rate following tissue culture.</title>
        <authorList>
            <person name="Rajewski A."/>
            <person name="Carter-House D."/>
            <person name="Stajich J."/>
            <person name="Litt A."/>
        </authorList>
    </citation>
    <scope>NUCLEOTIDE SEQUENCE [LARGE SCALE GENOMIC DNA]</scope>
    <source>
        <strain evidence="2">AR-01</strain>
    </source>
</reference>
<gene>
    <name evidence="2" type="ORF">HAX54_015387</name>
</gene>
<sequence length="79" mass="8786">MANSPKSTMGSSEIEPAFGSGNNSFRSLGNQRSFSDLVAFDSVYRYRKYAFWSSLSYPESGQHILAAMRGYEGDNIMTI</sequence>
<protein>
    <submittedName>
        <fullName evidence="2">Uncharacterized protein</fullName>
    </submittedName>
</protein>
<evidence type="ECO:0000256" key="1">
    <source>
        <dbReference type="SAM" id="MobiDB-lite"/>
    </source>
</evidence>